<feature type="compositionally biased region" description="Basic and acidic residues" evidence="1">
    <location>
        <begin position="303"/>
        <end position="322"/>
    </location>
</feature>
<organism evidence="4 5">
    <name type="scientific">Rickenella mellea</name>
    <dbReference type="NCBI Taxonomy" id="50990"/>
    <lineage>
        <taxon>Eukaryota</taxon>
        <taxon>Fungi</taxon>
        <taxon>Dikarya</taxon>
        <taxon>Basidiomycota</taxon>
        <taxon>Agaricomycotina</taxon>
        <taxon>Agaricomycetes</taxon>
        <taxon>Hymenochaetales</taxon>
        <taxon>Rickenellaceae</taxon>
        <taxon>Rickenella</taxon>
    </lineage>
</organism>
<dbReference type="STRING" id="50990.A0A4Y7PQK4"/>
<keyword evidence="2" id="KW-0812">Transmembrane</keyword>
<reference evidence="4 5" key="1">
    <citation type="submission" date="2018-06" db="EMBL/GenBank/DDBJ databases">
        <title>A transcriptomic atlas of mushroom development highlights an independent origin of complex multicellularity.</title>
        <authorList>
            <consortium name="DOE Joint Genome Institute"/>
            <person name="Krizsan K."/>
            <person name="Almasi E."/>
            <person name="Merenyi Z."/>
            <person name="Sahu N."/>
            <person name="Viragh M."/>
            <person name="Koszo T."/>
            <person name="Mondo S."/>
            <person name="Kiss B."/>
            <person name="Balint B."/>
            <person name="Kues U."/>
            <person name="Barry K."/>
            <person name="Hegedus J.C."/>
            <person name="Henrissat B."/>
            <person name="Johnson J."/>
            <person name="Lipzen A."/>
            <person name="Ohm R."/>
            <person name="Nagy I."/>
            <person name="Pangilinan J."/>
            <person name="Yan J."/>
            <person name="Xiong Y."/>
            <person name="Grigoriev I.V."/>
            <person name="Hibbett D.S."/>
            <person name="Nagy L.G."/>
        </authorList>
    </citation>
    <scope>NUCLEOTIDE SEQUENCE [LARGE SCALE GENOMIC DNA]</scope>
    <source>
        <strain evidence="4 5">SZMC22713</strain>
    </source>
</reference>
<feature type="signal peptide" evidence="3">
    <location>
        <begin position="1"/>
        <end position="16"/>
    </location>
</feature>
<keyword evidence="5" id="KW-1185">Reference proteome</keyword>
<name>A0A4Y7PQK4_9AGAM</name>
<dbReference type="VEuPathDB" id="FungiDB:BD410DRAFT_843451"/>
<evidence type="ECO:0000256" key="2">
    <source>
        <dbReference type="SAM" id="Phobius"/>
    </source>
</evidence>
<feature type="chain" id="PRO_5021328309" description="Mid2 domain-containing protein" evidence="3">
    <location>
        <begin position="17"/>
        <end position="349"/>
    </location>
</feature>
<dbReference type="EMBL" id="ML170218">
    <property type="protein sequence ID" value="TDL17654.1"/>
    <property type="molecule type" value="Genomic_DNA"/>
</dbReference>
<dbReference type="Proteomes" id="UP000294933">
    <property type="component" value="Unassembled WGS sequence"/>
</dbReference>
<evidence type="ECO:0008006" key="6">
    <source>
        <dbReference type="Google" id="ProtNLM"/>
    </source>
</evidence>
<evidence type="ECO:0000256" key="1">
    <source>
        <dbReference type="SAM" id="MobiDB-lite"/>
    </source>
</evidence>
<protein>
    <recommendedName>
        <fullName evidence="6">Mid2 domain-containing protein</fullName>
    </recommendedName>
</protein>
<dbReference type="OrthoDB" id="3234968at2759"/>
<keyword evidence="3" id="KW-0732">Signal</keyword>
<keyword evidence="2" id="KW-1133">Transmembrane helix</keyword>
<evidence type="ECO:0000313" key="5">
    <source>
        <dbReference type="Proteomes" id="UP000294933"/>
    </source>
</evidence>
<proteinExistence type="predicted"/>
<accession>A0A4Y7PQK4</accession>
<evidence type="ECO:0000313" key="4">
    <source>
        <dbReference type="EMBL" id="TDL17654.1"/>
    </source>
</evidence>
<sequence>MSACLLLFSSGVKGLANITIDDSDPKIHYSGSWEPDSQHISHLDYGGSHTVSSDPNGFATFTFTGVAVYYLSPLWPYPVNTSLGLDDAYPVVLDLMDKTVTPTEGGAETTQSQVVYAFTGLPNTQHTLTVTMDTSGGQYIIMDGLIYTVIDNSTSVQSTSPPAISPTLTQSDSSRKIVVIAASVGAVAIVLIALVVAFIIWQRKGRQRCHHIHNLLDTDTIRSYSPSPMTCQLGGPNCVPSSSSATQPTYHDVDSPISAIHPEVGSDTQYHRVFPYPAVLSTSAPTKSPLPLPALSGFSGSQYERDPSESLERPHLDKDDHSQNSNRLTYTREGELVIHAAPPAYSLHL</sequence>
<gene>
    <name evidence="4" type="ORF">BD410DRAFT_843451</name>
</gene>
<dbReference type="Gene3D" id="2.60.120.260">
    <property type="entry name" value="Galactose-binding domain-like"/>
    <property type="match status" value="1"/>
</dbReference>
<keyword evidence="2" id="KW-0472">Membrane</keyword>
<dbReference type="AlphaFoldDB" id="A0A4Y7PQK4"/>
<feature type="region of interest" description="Disordered" evidence="1">
    <location>
        <begin position="290"/>
        <end position="330"/>
    </location>
</feature>
<evidence type="ECO:0000256" key="3">
    <source>
        <dbReference type="SAM" id="SignalP"/>
    </source>
</evidence>
<feature type="transmembrane region" description="Helical" evidence="2">
    <location>
        <begin position="177"/>
        <end position="201"/>
    </location>
</feature>